<sequence length="151" mass="16978">MINRLGIEHVVHADAQLRLPAVGHRLHHPGQCIDRVEDMPPLIQHQTTHRRQHRTPPATVEQGHAKVFLKFADGIGHRRRHPEQGVGRCGKTVLAIDGVEHAKGIQGDGRDHCSIPLNIQININRYFLLSPLTKIALSVIRTDQLPQERLS</sequence>
<proteinExistence type="predicted"/>
<reference evidence="1" key="1">
    <citation type="submission" date="2019-08" db="EMBL/GenBank/DDBJ databases">
        <authorList>
            <person name="Kucharzyk K."/>
            <person name="Murdoch R.W."/>
            <person name="Higgins S."/>
            <person name="Loffler F."/>
        </authorList>
    </citation>
    <scope>NUCLEOTIDE SEQUENCE</scope>
</reference>
<comment type="caution">
    <text evidence="1">The sequence shown here is derived from an EMBL/GenBank/DDBJ whole genome shotgun (WGS) entry which is preliminary data.</text>
</comment>
<evidence type="ECO:0000313" key="1">
    <source>
        <dbReference type="EMBL" id="MPM89431.1"/>
    </source>
</evidence>
<dbReference type="EMBL" id="VSSQ01036853">
    <property type="protein sequence ID" value="MPM89431.1"/>
    <property type="molecule type" value="Genomic_DNA"/>
</dbReference>
<accession>A0A645DJK7</accession>
<dbReference type="AlphaFoldDB" id="A0A645DJK7"/>
<gene>
    <name evidence="1" type="ORF">SDC9_136540</name>
</gene>
<organism evidence="1">
    <name type="scientific">bioreactor metagenome</name>
    <dbReference type="NCBI Taxonomy" id="1076179"/>
    <lineage>
        <taxon>unclassified sequences</taxon>
        <taxon>metagenomes</taxon>
        <taxon>ecological metagenomes</taxon>
    </lineage>
</organism>
<protein>
    <submittedName>
        <fullName evidence="1">Uncharacterized protein</fullName>
    </submittedName>
</protein>
<name>A0A645DJK7_9ZZZZ</name>